<dbReference type="PANTHER" id="PTHR21666">
    <property type="entry name" value="PEPTIDASE-RELATED"/>
    <property type="match status" value="1"/>
</dbReference>
<dbReference type="SUPFAM" id="SSF51261">
    <property type="entry name" value="Duplicated hybrid motif"/>
    <property type="match status" value="1"/>
</dbReference>
<dbReference type="GO" id="GO:0004222">
    <property type="term" value="F:metalloendopeptidase activity"/>
    <property type="evidence" value="ECO:0007669"/>
    <property type="project" value="TreeGrafter"/>
</dbReference>
<dbReference type="Pfam" id="PF01551">
    <property type="entry name" value="Peptidase_M23"/>
    <property type="match status" value="1"/>
</dbReference>
<proteinExistence type="predicted"/>
<accession>A0A1G9QFY9</accession>
<dbReference type="Proteomes" id="UP000198552">
    <property type="component" value="Unassembled WGS sequence"/>
</dbReference>
<protein>
    <submittedName>
        <fullName evidence="8">Peptidase family M23</fullName>
    </submittedName>
</protein>
<comment type="cofactor">
    <cofactor evidence="1">
        <name>Zn(2+)</name>
        <dbReference type="ChEBI" id="CHEBI:29105"/>
    </cofactor>
</comment>
<evidence type="ECO:0000313" key="9">
    <source>
        <dbReference type="Proteomes" id="UP000198552"/>
    </source>
</evidence>
<evidence type="ECO:0000259" key="7">
    <source>
        <dbReference type="Pfam" id="PF01551"/>
    </source>
</evidence>
<name>A0A1G9QFY9_9BURK</name>
<evidence type="ECO:0000256" key="4">
    <source>
        <dbReference type="ARBA" id="ARBA00022801"/>
    </source>
</evidence>
<keyword evidence="2" id="KW-0645">Protease</keyword>
<dbReference type="Gene3D" id="2.70.70.10">
    <property type="entry name" value="Glucose Permease (Domain IIA)"/>
    <property type="match status" value="1"/>
</dbReference>
<keyword evidence="9" id="KW-1185">Reference proteome</keyword>
<evidence type="ECO:0000256" key="5">
    <source>
        <dbReference type="ARBA" id="ARBA00022833"/>
    </source>
</evidence>
<dbReference type="CDD" id="cd12797">
    <property type="entry name" value="M23_peptidase"/>
    <property type="match status" value="1"/>
</dbReference>
<organism evidence="8 9">
    <name type="scientific">Oryzisolibacter propanilivorax</name>
    <dbReference type="NCBI Taxonomy" id="1527607"/>
    <lineage>
        <taxon>Bacteria</taxon>
        <taxon>Pseudomonadati</taxon>
        <taxon>Pseudomonadota</taxon>
        <taxon>Betaproteobacteria</taxon>
        <taxon>Burkholderiales</taxon>
        <taxon>Comamonadaceae</taxon>
        <taxon>Oryzisolibacter</taxon>
    </lineage>
</organism>
<dbReference type="STRING" id="1527607.SAMN05428957_102293"/>
<dbReference type="RefSeq" id="WP_091567019.1">
    <property type="nucleotide sequence ID" value="NZ_FNHP01000002.1"/>
</dbReference>
<sequence>MAGGSGHAAVPDPQRLAGWRAAAAGCGLVLLAGAALAAAPVVPAAAPAAGPAATADPLPADTALLAARQLTLPVQGVAPEALVDTFRSARSAGRRHDAIDILAPAGTPVLAVEDGRIAKLFLSQPGGITIYQFDPPGRYSYYYAHLQGYAPGLREGQQVRRGQVIGYVGSTGNARAGAPHLHFAITRLPPDRAWWKGQALNPYPVLRKP</sequence>
<keyword evidence="4" id="KW-0378">Hydrolase</keyword>
<evidence type="ECO:0000256" key="6">
    <source>
        <dbReference type="ARBA" id="ARBA00023049"/>
    </source>
</evidence>
<keyword evidence="6" id="KW-0482">Metalloprotease</keyword>
<dbReference type="AlphaFoldDB" id="A0A1G9QFY9"/>
<evidence type="ECO:0000256" key="3">
    <source>
        <dbReference type="ARBA" id="ARBA00022723"/>
    </source>
</evidence>
<dbReference type="InterPro" id="IPR016047">
    <property type="entry name" value="M23ase_b-sheet_dom"/>
</dbReference>
<dbReference type="GO" id="GO:0006508">
    <property type="term" value="P:proteolysis"/>
    <property type="evidence" value="ECO:0007669"/>
    <property type="project" value="UniProtKB-KW"/>
</dbReference>
<evidence type="ECO:0000256" key="2">
    <source>
        <dbReference type="ARBA" id="ARBA00022670"/>
    </source>
</evidence>
<evidence type="ECO:0000313" key="8">
    <source>
        <dbReference type="EMBL" id="SDM09929.1"/>
    </source>
</evidence>
<keyword evidence="3" id="KW-0479">Metal-binding</keyword>
<evidence type="ECO:0000256" key="1">
    <source>
        <dbReference type="ARBA" id="ARBA00001947"/>
    </source>
</evidence>
<keyword evidence="5" id="KW-0862">Zinc</keyword>
<dbReference type="InterPro" id="IPR050570">
    <property type="entry name" value="Cell_wall_metabolism_enzyme"/>
</dbReference>
<dbReference type="InterPro" id="IPR011055">
    <property type="entry name" value="Dup_hybrid_motif"/>
</dbReference>
<gene>
    <name evidence="8" type="ORF">SAMN05428957_102293</name>
</gene>
<dbReference type="GO" id="GO:0046872">
    <property type="term" value="F:metal ion binding"/>
    <property type="evidence" value="ECO:0007669"/>
    <property type="project" value="UniProtKB-KW"/>
</dbReference>
<dbReference type="OrthoDB" id="9800107at2"/>
<dbReference type="EMBL" id="FNHP01000002">
    <property type="protein sequence ID" value="SDM09929.1"/>
    <property type="molecule type" value="Genomic_DNA"/>
</dbReference>
<dbReference type="PANTHER" id="PTHR21666:SF288">
    <property type="entry name" value="CELL DIVISION PROTEIN YTFB"/>
    <property type="match status" value="1"/>
</dbReference>
<reference evidence="9" key="1">
    <citation type="submission" date="2016-10" db="EMBL/GenBank/DDBJ databases">
        <authorList>
            <person name="Varghese N."/>
            <person name="Submissions S."/>
        </authorList>
    </citation>
    <scope>NUCLEOTIDE SEQUENCE [LARGE SCALE GENOMIC DNA]</scope>
    <source>
        <strain evidence="9">EPL6</strain>
    </source>
</reference>
<feature type="domain" description="M23ase beta-sheet core" evidence="7">
    <location>
        <begin position="95"/>
        <end position="202"/>
    </location>
</feature>